<dbReference type="Gene3D" id="3.60.21.10">
    <property type="match status" value="1"/>
</dbReference>
<organism evidence="2 3">
    <name type="scientific">Salinisphaera hydrothermalis (strain C41B8)</name>
    <dbReference type="NCBI Taxonomy" id="1304275"/>
    <lineage>
        <taxon>Bacteria</taxon>
        <taxon>Pseudomonadati</taxon>
        <taxon>Pseudomonadota</taxon>
        <taxon>Gammaproteobacteria</taxon>
        <taxon>Salinisphaerales</taxon>
        <taxon>Salinisphaeraceae</taxon>
        <taxon>Salinisphaera</taxon>
    </lineage>
</organism>
<dbReference type="InterPro" id="IPR050126">
    <property type="entry name" value="Ap4A_hydrolase"/>
</dbReference>
<feature type="domain" description="Calcineurin-like phosphoesterase" evidence="1">
    <location>
        <begin position="20"/>
        <end position="210"/>
    </location>
</feature>
<evidence type="ECO:0000259" key="1">
    <source>
        <dbReference type="Pfam" id="PF00149"/>
    </source>
</evidence>
<dbReference type="AlphaFoldDB" id="A0A084IKA9"/>
<protein>
    <submittedName>
        <fullName evidence="2">Metallophosphoesterase</fullName>
    </submittedName>
</protein>
<sequence>MPKVERIQRLSPNTRGEDYVVGDIHGHFSVLEAALSHIGFDVHRDRLLSVGDLIDRGPESHRAADFLGQPWFVAARGNHEQMMLDTVGGDTIAPGARALWYQNGGRWFEEVDEYEAHVLCSALAELPYALAVERADGRQVGVVHADLPAQRWATAVAAIADAADESTVLQHTIWSRERAGAIQARLDGQRSRRAVDVGGIDRVFFGHTPMPAAIACSNTRWLDTGVFLPRGRLSIAALSDDSLWSFAVDDARDIRRGWRKLS</sequence>
<dbReference type="Proteomes" id="UP000028302">
    <property type="component" value="Unassembled WGS sequence"/>
</dbReference>
<evidence type="ECO:0000313" key="3">
    <source>
        <dbReference type="Proteomes" id="UP000028302"/>
    </source>
</evidence>
<dbReference type="GO" id="GO:0008803">
    <property type="term" value="F:bis(5'-nucleosyl)-tetraphosphatase (symmetrical) activity"/>
    <property type="evidence" value="ECO:0007669"/>
    <property type="project" value="TreeGrafter"/>
</dbReference>
<name>A0A084IKA9_SALHC</name>
<dbReference type="PANTHER" id="PTHR42850:SF10">
    <property type="entry name" value="SERINE_THREONINE-PROTEIN PHOSPHATASE 1"/>
    <property type="match status" value="1"/>
</dbReference>
<dbReference type="EMBL" id="APNK01000016">
    <property type="protein sequence ID" value="KEZ77143.1"/>
    <property type="molecule type" value="Genomic_DNA"/>
</dbReference>
<dbReference type="RefSeq" id="WP_051883420.1">
    <property type="nucleotide sequence ID" value="NZ_APNK01000016.1"/>
</dbReference>
<comment type="caution">
    <text evidence="2">The sequence shown here is derived from an EMBL/GenBank/DDBJ whole genome shotgun (WGS) entry which is preliminary data.</text>
</comment>
<dbReference type="InterPro" id="IPR029052">
    <property type="entry name" value="Metallo-depent_PP-like"/>
</dbReference>
<gene>
    <name evidence="2" type="ORF">C41B8_11158</name>
</gene>
<dbReference type="InterPro" id="IPR004843">
    <property type="entry name" value="Calcineurin-like_PHP"/>
</dbReference>
<proteinExistence type="predicted"/>
<dbReference type="PANTHER" id="PTHR42850">
    <property type="entry name" value="METALLOPHOSPHOESTERASE"/>
    <property type="match status" value="1"/>
</dbReference>
<accession>A0A084IKA9</accession>
<dbReference type="Pfam" id="PF00149">
    <property type="entry name" value="Metallophos"/>
    <property type="match status" value="1"/>
</dbReference>
<dbReference type="STRING" id="1304275.C41B8_11158"/>
<keyword evidence="3" id="KW-1185">Reference proteome</keyword>
<dbReference type="GO" id="GO:0110154">
    <property type="term" value="P:RNA decapping"/>
    <property type="evidence" value="ECO:0007669"/>
    <property type="project" value="TreeGrafter"/>
</dbReference>
<reference evidence="2 3" key="1">
    <citation type="submission" date="2013-03" db="EMBL/GenBank/DDBJ databases">
        <title>Salinisphaera hydrothermalis C41B8 Genome Sequencing.</title>
        <authorList>
            <person name="Li C."/>
            <person name="Lai Q."/>
            <person name="Shao Z."/>
        </authorList>
    </citation>
    <scope>NUCLEOTIDE SEQUENCE [LARGE SCALE GENOMIC DNA]</scope>
    <source>
        <strain evidence="2 3">C41B8</strain>
    </source>
</reference>
<dbReference type="SUPFAM" id="SSF56300">
    <property type="entry name" value="Metallo-dependent phosphatases"/>
    <property type="match status" value="1"/>
</dbReference>
<dbReference type="GO" id="GO:0005737">
    <property type="term" value="C:cytoplasm"/>
    <property type="evidence" value="ECO:0007669"/>
    <property type="project" value="TreeGrafter"/>
</dbReference>
<dbReference type="GO" id="GO:0016791">
    <property type="term" value="F:phosphatase activity"/>
    <property type="evidence" value="ECO:0007669"/>
    <property type="project" value="TreeGrafter"/>
</dbReference>
<dbReference type="eggNOG" id="COG0639">
    <property type="taxonomic scope" value="Bacteria"/>
</dbReference>
<evidence type="ECO:0000313" key="2">
    <source>
        <dbReference type="EMBL" id="KEZ77143.1"/>
    </source>
</evidence>
<dbReference type="OrthoDB" id="5296354at2"/>